<name>A0A6A6JEZ3_WESOR</name>
<dbReference type="EMBL" id="ML986507">
    <property type="protein sequence ID" value="KAF2273749.1"/>
    <property type="molecule type" value="Genomic_DNA"/>
</dbReference>
<reference evidence="2" key="1">
    <citation type="journal article" date="2020" name="Stud. Mycol.">
        <title>101 Dothideomycetes genomes: a test case for predicting lifestyles and emergence of pathogens.</title>
        <authorList>
            <person name="Haridas S."/>
            <person name="Albert R."/>
            <person name="Binder M."/>
            <person name="Bloem J."/>
            <person name="Labutti K."/>
            <person name="Salamov A."/>
            <person name="Andreopoulos B."/>
            <person name="Baker S."/>
            <person name="Barry K."/>
            <person name="Bills G."/>
            <person name="Bluhm B."/>
            <person name="Cannon C."/>
            <person name="Castanera R."/>
            <person name="Culley D."/>
            <person name="Daum C."/>
            <person name="Ezra D."/>
            <person name="Gonzalez J."/>
            <person name="Henrissat B."/>
            <person name="Kuo A."/>
            <person name="Liang C."/>
            <person name="Lipzen A."/>
            <person name="Lutzoni F."/>
            <person name="Magnuson J."/>
            <person name="Mondo S."/>
            <person name="Nolan M."/>
            <person name="Ohm R."/>
            <person name="Pangilinan J."/>
            <person name="Park H.-J."/>
            <person name="Ramirez L."/>
            <person name="Alfaro M."/>
            <person name="Sun H."/>
            <person name="Tritt A."/>
            <person name="Yoshinaga Y."/>
            <person name="Zwiers L.-H."/>
            <person name="Turgeon B."/>
            <person name="Goodwin S."/>
            <person name="Spatafora J."/>
            <person name="Crous P."/>
            <person name="Grigoriev I."/>
        </authorList>
    </citation>
    <scope>NUCLEOTIDE SEQUENCE</scope>
    <source>
        <strain evidence="2">CBS 379.55</strain>
    </source>
</reference>
<organism evidence="2 3">
    <name type="scientific">Westerdykella ornata</name>
    <dbReference type="NCBI Taxonomy" id="318751"/>
    <lineage>
        <taxon>Eukaryota</taxon>
        <taxon>Fungi</taxon>
        <taxon>Dikarya</taxon>
        <taxon>Ascomycota</taxon>
        <taxon>Pezizomycotina</taxon>
        <taxon>Dothideomycetes</taxon>
        <taxon>Pleosporomycetidae</taxon>
        <taxon>Pleosporales</taxon>
        <taxon>Sporormiaceae</taxon>
        <taxon>Westerdykella</taxon>
    </lineage>
</organism>
<evidence type="ECO:0000313" key="3">
    <source>
        <dbReference type="Proteomes" id="UP000800097"/>
    </source>
</evidence>
<sequence>MPPTHSSIPGRDVTTNLQYLSSLAGKGSDNETLLALDAQISKALDRDGKDNPNAPIERLMWLVAFWQDLAVTHSELLERAMGEEAKPMIARLVTMQKLTFEEVEDVKRAVAEGNPGENAVSGSDKCPELDVDKEDESTSASDGSDDYILVSAAEAEATVSAVTTEFGDDELGARYNGASNANDLGGPWGDSVAEHMDDFEEFTVIAAEETTGENGTVGVTTKSEKE</sequence>
<evidence type="ECO:0000313" key="2">
    <source>
        <dbReference type="EMBL" id="KAF2273749.1"/>
    </source>
</evidence>
<dbReference type="AlphaFoldDB" id="A0A6A6JEZ3"/>
<proteinExistence type="predicted"/>
<gene>
    <name evidence="2" type="ORF">EI97DRAFT_479772</name>
</gene>
<evidence type="ECO:0000256" key="1">
    <source>
        <dbReference type="SAM" id="MobiDB-lite"/>
    </source>
</evidence>
<accession>A0A6A6JEZ3</accession>
<dbReference type="Proteomes" id="UP000800097">
    <property type="component" value="Unassembled WGS sequence"/>
</dbReference>
<protein>
    <submittedName>
        <fullName evidence="2">Uncharacterized protein</fullName>
    </submittedName>
</protein>
<dbReference type="RefSeq" id="XP_033651288.1">
    <property type="nucleotide sequence ID" value="XM_033802011.1"/>
</dbReference>
<dbReference type="GeneID" id="54555186"/>
<keyword evidence="3" id="KW-1185">Reference proteome</keyword>
<feature type="region of interest" description="Disordered" evidence="1">
    <location>
        <begin position="111"/>
        <end position="144"/>
    </location>
</feature>